<dbReference type="Proteomes" id="UP000807504">
    <property type="component" value="Unassembled WGS sequence"/>
</dbReference>
<accession>A0A8T0E0N5</accession>
<name>A0A8T0E0N5_ARGBR</name>
<evidence type="ECO:0000313" key="2">
    <source>
        <dbReference type="Proteomes" id="UP000807504"/>
    </source>
</evidence>
<organism evidence="1 2">
    <name type="scientific">Argiope bruennichi</name>
    <name type="common">Wasp spider</name>
    <name type="synonym">Aranea bruennichi</name>
    <dbReference type="NCBI Taxonomy" id="94029"/>
    <lineage>
        <taxon>Eukaryota</taxon>
        <taxon>Metazoa</taxon>
        <taxon>Ecdysozoa</taxon>
        <taxon>Arthropoda</taxon>
        <taxon>Chelicerata</taxon>
        <taxon>Arachnida</taxon>
        <taxon>Araneae</taxon>
        <taxon>Araneomorphae</taxon>
        <taxon>Entelegynae</taxon>
        <taxon>Araneoidea</taxon>
        <taxon>Araneidae</taxon>
        <taxon>Argiope</taxon>
    </lineage>
</organism>
<keyword evidence="2" id="KW-1185">Reference proteome</keyword>
<comment type="caution">
    <text evidence="1">The sequence shown here is derived from an EMBL/GenBank/DDBJ whole genome shotgun (WGS) entry which is preliminary data.</text>
</comment>
<evidence type="ECO:0000313" key="1">
    <source>
        <dbReference type="EMBL" id="KAF8763511.1"/>
    </source>
</evidence>
<reference evidence="1" key="2">
    <citation type="submission" date="2020-06" db="EMBL/GenBank/DDBJ databases">
        <authorList>
            <person name="Sheffer M."/>
        </authorList>
    </citation>
    <scope>NUCLEOTIDE SEQUENCE</scope>
</reference>
<sequence>MALVSVCLGNLAMPINKREQEVSNVYNELEVLRSYLSHESLIDDSRSGQANTVDLIDKVDDLVRSDRRVTLRILVVRWMSGLEQCGQLFKTGCIIGRCTHNGFRSSRPTSTRNCAWGYQFNICFGIMKTPLSWSGSSQMMRTGAIIVGVSYNNMNRL</sequence>
<reference evidence="1" key="1">
    <citation type="journal article" date="2020" name="bioRxiv">
        <title>Chromosome-level reference genome of the European wasp spider Argiope bruennichi: a resource for studies on range expansion and evolutionary adaptation.</title>
        <authorList>
            <person name="Sheffer M.M."/>
            <person name="Hoppe A."/>
            <person name="Krehenwinkel H."/>
            <person name="Uhl G."/>
            <person name="Kuss A.W."/>
            <person name="Jensen L."/>
            <person name="Jensen C."/>
            <person name="Gillespie R.G."/>
            <person name="Hoff K.J."/>
            <person name="Prost S."/>
        </authorList>
    </citation>
    <scope>NUCLEOTIDE SEQUENCE</scope>
</reference>
<protein>
    <submittedName>
        <fullName evidence="1">Uncharacterized protein</fullName>
    </submittedName>
</protein>
<proteinExistence type="predicted"/>
<dbReference type="AlphaFoldDB" id="A0A8T0E0N5"/>
<gene>
    <name evidence="1" type="ORF">HNY73_021692</name>
</gene>
<dbReference type="EMBL" id="JABXBU010002231">
    <property type="protein sequence ID" value="KAF8763511.1"/>
    <property type="molecule type" value="Genomic_DNA"/>
</dbReference>